<dbReference type="AlphaFoldDB" id="A0A9Q3HGY0"/>
<proteinExistence type="predicted"/>
<evidence type="ECO:0000313" key="2">
    <source>
        <dbReference type="Proteomes" id="UP000765509"/>
    </source>
</evidence>
<name>A0A9Q3HGY0_9BASI</name>
<protein>
    <submittedName>
        <fullName evidence="1">Uncharacterized protein</fullName>
    </submittedName>
</protein>
<keyword evidence="2" id="KW-1185">Reference proteome</keyword>
<sequence>MTIVHKSGNIYKKADGLSRCALANTPDNTAYVPFEAEPQIPIEGINITDIGTEFFEDFRESYKQNKKVIVFCIAAKVLHAFRLTFGNIKKIVKKRFSYSNMYRFAVLL</sequence>
<accession>A0A9Q3HGY0</accession>
<organism evidence="1 2">
    <name type="scientific">Austropuccinia psidii MF-1</name>
    <dbReference type="NCBI Taxonomy" id="1389203"/>
    <lineage>
        <taxon>Eukaryota</taxon>
        <taxon>Fungi</taxon>
        <taxon>Dikarya</taxon>
        <taxon>Basidiomycota</taxon>
        <taxon>Pucciniomycotina</taxon>
        <taxon>Pucciniomycetes</taxon>
        <taxon>Pucciniales</taxon>
        <taxon>Sphaerophragmiaceae</taxon>
        <taxon>Austropuccinia</taxon>
    </lineage>
</organism>
<gene>
    <name evidence="1" type="ORF">O181_043547</name>
</gene>
<reference evidence="1" key="1">
    <citation type="submission" date="2021-03" db="EMBL/GenBank/DDBJ databases">
        <title>Draft genome sequence of rust myrtle Austropuccinia psidii MF-1, a brazilian biotype.</title>
        <authorList>
            <person name="Quecine M.C."/>
            <person name="Pachon D.M.R."/>
            <person name="Bonatelli M.L."/>
            <person name="Correr F.H."/>
            <person name="Franceschini L.M."/>
            <person name="Leite T.F."/>
            <person name="Margarido G.R.A."/>
            <person name="Almeida C.A."/>
            <person name="Ferrarezi J.A."/>
            <person name="Labate C.A."/>
        </authorList>
    </citation>
    <scope>NUCLEOTIDE SEQUENCE</scope>
    <source>
        <strain evidence="1">MF-1</strain>
    </source>
</reference>
<comment type="caution">
    <text evidence="1">The sequence shown here is derived from an EMBL/GenBank/DDBJ whole genome shotgun (WGS) entry which is preliminary data.</text>
</comment>
<dbReference type="Proteomes" id="UP000765509">
    <property type="component" value="Unassembled WGS sequence"/>
</dbReference>
<dbReference type="EMBL" id="AVOT02017597">
    <property type="protein sequence ID" value="MBW0503832.1"/>
    <property type="molecule type" value="Genomic_DNA"/>
</dbReference>
<dbReference type="OrthoDB" id="425619at2759"/>
<evidence type="ECO:0000313" key="1">
    <source>
        <dbReference type="EMBL" id="MBW0503832.1"/>
    </source>
</evidence>